<reference evidence="1" key="2">
    <citation type="submission" date="2021-10" db="EMBL/GenBank/DDBJ databases">
        <authorList>
            <person name="Piombo E."/>
        </authorList>
    </citation>
    <scope>NUCLEOTIDE SEQUENCE</scope>
</reference>
<accession>A0ACA9TG61</accession>
<proteinExistence type="predicted"/>
<name>A0ACA9TG61_BIOOC</name>
<dbReference type="EMBL" id="CADEHS020000004">
    <property type="protein sequence ID" value="CAG9939924.1"/>
    <property type="molecule type" value="Genomic_DNA"/>
</dbReference>
<keyword evidence="2" id="KW-1185">Reference proteome</keyword>
<gene>
    <name evidence="1" type="ORF">CRV2_00010251</name>
</gene>
<dbReference type="Proteomes" id="UP000836387">
    <property type="component" value="Unassembled WGS sequence"/>
</dbReference>
<sequence>MERNAGGRARLTSRTKAQAGASRQQPPTDFHYFPKLPTQIRLMIWRLAICDHETPRLHYYSLFNEEHDGYRQSFLPRLISIYMNPPGQKKRHIHPKDKKPEPVERRQLRSQPCQLTWAEANRVHYYWNAGLRSACWESRIVLTEYYDGLRKAKSSVKKRVAGNKCPTLTEPSPPEEHLSSQRPLSEEEKNKIALSRTIATLPEKGGRVYLDWWTADIEHMAACVYFEWEKFLTRLPFFQLPYASALNLAFEFEDGWEKGLGETRETVCHYLSEASTRGLVMRAWWDWLTGRIPIWARLYLINPRHDLPRRHRLAKGFRYYYDAVYGAEYPCGSKDHRVFSDGEKRYVENYDWDEKGRNRDVPICSFILKMDRLCRPLPTSPIDASLPTSYQHFFRVLRRLPSDMTPTNI</sequence>
<evidence type="ECO:0000313" key="1">
    <source>
        <dbReference type="EMBL" id="CAG9939924.1"/>
    </source>
</evidence>
<reference evidence="1" key="1">
    <citation type="submission" date="2020-04" db="EMBL/GenBank/DDBJ databases">
        <authorList>
            <person name="Broberg M."/>
        </authorList>
    </citation>
    <scope>NUCLEOTIDE SEQUENCE</scope>
</reference>
<organism evidence="1 2">
    <name type="scientific">Clonostachys rosea f. rosea IK726</name>
    <dbReference type="NCBI Taxonomy" id="1349383"/>
    <lineage>
        <taxon>Eukaryota</taxon>
        <taxon>Fungi</taxon>
        <taxon>Dikarya</taxon>
        <taxon>Ascomycota</taxon>
        <taxon>Pezizomycotina</taxon>
        <taxon>Sordariomycetes</taxon>
        <taxon>Hypocreomycetidae</taxon>
        <taxon>Hypocreales</taxon>
        <taxon>Bionectriaceae</taxon>
        <taxon>Clonostachys</taxon>
    </lineage>
</organism>
<comment type="caution">
    <text evidence="1">The sequence shown here is derived from an EMBL/GenBank/DDBJ whole genome shotgun (WGS) entry which is preliminary data.</text>
</comment>
<evidence type="ECO:0000313" key="2">
    <source>
        <dbReference type="Proteomes" id="UP000836387"/>
    </source>
</evidence>
<protein>
    <submittedName>
        <fullName evidence="1">Uncharacterized protein</fullName>
    </submittedName>
</protein>